<feature type="region of interest" description="Disordered" evidence="1">
    <location>
        <begin position="1"/>
        <end position="105"/>
    </location>
</feature>
<comment type="caution">
    <text evidence="2">The sequence shown here is derived from an EMBL/GenBank/DDBJ whole genome shotgun (WGS) entry which is preliminary data.</text>
</comment>
<dbReference type="Proteomes" id="UP001159363">
    <property type="component" value="Chromosome 4"/>
</dbReference>
<feature type="compositionally biased region" description="Basic and acidic residues" evidence="1">
    <location>
        <begin position="74"/>
        <end position="84"/>
    </location>
</feature>
<evidence type="ECO:0000313" key="2">
    <source>
        <dbReference type="EMBL" id="KAJ8882490.1"/>
    </source>
</evidence>
<proteinExistence type="predicted"/>
<protein>
    <submittedName>
        <fullName evidence="2">Uncharacterized protein</fullName>
    </submittedName>
</protein>
<reference evidence="2 3" key="1">
    <citation type="submission" date="2023-02" db="EMBL/GenBank/DDBJ databases">
        <title>LHISI_Scaffold_Assembly.</title>
        <authorList>
            <person name="Stuart O.P."/>
            <person name="Cleave R."/>
            <person name="Magrath M.J.L."/>
            <person name="Mikheyev A.S."/>
        </authorList>
    </citation>
    <scope>NUCLEOTIDE SEQUENCE [LARGE SCALE GENOMIC DNA]</scope>
    <source>
        <strain evidence="2">Daus_M_001</strain>
        <tissue evidence="2">Leg muscle</tissue>
    </source>
</reference>
<evidence type="ECO:0000256" key="1">
    <source>
        <dbReference type="SAM" id="MobiDB-lite"/>
    </source>
</evidence>
<accession>A0ABQ9HE20</accession>
<name>A0ABQ9HE20_9NEOP</name>
<sequence>MREQQDGHGAAPESRGGKAGDPRENPPTNGIARHDSHVQESGVTRPGIQSGPLWWEASRLTAQPPVKRGMQRWGKRDVPEETHRPATLSGTIPSCENPEASPPGI</sequence>
<organism evidence="2 3">
    <name type="scientific">Dryococelus australis</name>
    <dbReference type="NCBI Taxonomy" id="614101"/>
    <lineage>
        <taxon>Eukaryota</taxon>
        <taxon>Metazoa</taxon>
        <taxon>Ecdysozoa</taxon>
        <taxon>Arthropoda</taxon>
        <taxon>Hexapoda</taxon>
        <taxon>Insecta</taxon>
        <taxon>Pterygota</taxon>
        <taxon>Neoptera</taxon>
        <taxon>Polyneoptera</taxon>
        <taxon>Phasmatodea</taxon>
        <taxon>Verophasmatodea</taxon>
        <taxon>Anareolatae</taxon>
        <taxon>Phasmatidae</taxon>
        <taxon>Eurycanthinae</taxon>
        <taxon>Dryococelus</taxon>
    </lineage>
</organism>
<keyword evidence="3" id="KW-1185">Reference proteome</keyword>
<gene>
    <name evidence="2" type="ORF">PR048_014301</name>
</gene>
<evidence type="ECO:0000313" key="3">
    <source>
        <dbReference type="Proteomes" id="UP001159363"/>
    </source>
</evidence>
<feature type="compositionally biased region" description="Basic and acidic residues" evidence="1">
    <location>
        <begin position="15"/>
        <end position="24"/>
    </location>
</feature>
<dbReference type="EMBL" id="JARBHB010000005">
    <property type="protein sequence ID" value="KAJ8882490.1"/>
    <property type="molecule type" value="Genomic_DNA"/>
</dbReference>